<evidence type="ECO:0000313" key="3">
    <source>
        <dbReference type="Proteomes" id="UP000198507"/>
    </source>
</evidence>
<protein>
    <submittedName>
        <fullName evidence="2">DNA-binding transcriptional activator of the SARP family</fullName>
    </submittedName>
</protein>
<dbReference type="SMART" id="SM01043">
    <property type="entry name" value="BTAD"/>
    <property type="match status" value="1"/>
</dbReference>
<organism evidence="2 3">
    <name type="scientific">Geodermatophilus poikilotrophus</name>
    <dbReference type="NCBI Taxonomy" id="1333667"/>
    <lineage>
        <taxon>Bacteria</taxon>
        <taxon>Bacillati</taxon>
        <taxon>Actinomycetota</taxon>
        <taxon>Actinomycetes</taxon>
        <taxon>Geodermatophilales</taxon>
        <taxon>Geodermatophilaceae</taxon>
        <taxon>Geodermatophilus</taxon>
    </lineage>
</organism>
<reference evidence="3" key="1">
    <citation type="submission" date="2016-10" db="EMBL/GenBank/DDBJ databases">
        <authorList>
            <person name="Varghese N."/>
            <person name="Submissions S."/>
        </authorList>
    </citation>
    <scope>NUCLEOTIDE SEQUENCE [LARGE SCALE GENOMIC DNA]</scope>
    <source>
        <strain evidence="3">DSM 44209</strain>
    </source>
</reference>
<dbReference type="GO" id="GO:0003677">
    <property type="term" value="F:DNA binding"/>
    <property type="evidence" value="ECO:0007669"/>
    <property type="project" value="UniProtKB-KW"/>
</dbReference>
<dbReference type="InterPro" id="IPR005158">
    <property type="entry name" value="BTAD"/>
</dbReference>
<keyword evidence="2" id="KW-0238">DNA-binding</keyword>
<dbReference type="InterPro" id="IPR051677">
    <property type="entry name" value="AfsR-DnrI-RedD_regulator"/>
</dbReference>
<dbReference type="SUPFAM" id="SSF48452">
    <property type="entry name" value="TPR-like"/>
    <property type="match status" value="1"/>
</dbReference>
<dbReference type="Gene3D" id="1.25.40.10">
    <property type="entry name" value="Tetratricopeptide repeat domain"/>
    <property type="match status" value="1"/>
</dbReference>
<name>A0A1H9Z9U0_9ACTN</name>
<feature type="domain" description="Bacterial transcriptional activator" evidence="1">
    <location>
        <begin position="99"/>
        <end position="237"/>
    </location>
</feature>
<dbReference type="InterPro" id="IPR011990">
    <property type="entry name" value="TPR-like_helical_dom_sf"/>
</dbReference>
<dbReference type="OrthoDB" id="5509004at2"/>
<evidence type="ECO:0000259" key="1">
    <source>
        <dbReference type="SMART" id="SM01043"/>
    </source>
</evidence>
<dbReference type="AlphaFoldDB" id="A0A1H9Z9U0"/>
<gene>
    <name evidence="2" type="ORF">SAMN04488546_0476</name>
</gene>
<dbReference type="EMBL" id="FOIE01000001">
    <property type="protein sequence ID" value="SES78108.1"/>
    <property type="molecule type" value="Genomic_DNA"/>
</dbReference>
<dbReference type="PANTHER" id="PTHR35807">
    <property type="entry name" value="TRANSCRIPTIONAL REGULATOR REDD-RELATED"/>
    <property type="match status" value="1"/>
</dbReference>
<sequence length="244" mass="26596">MDVPATTLRVGLLGGCTLGTAGAPARRDDVPRSVQRLVAYVCLSGRPARSAVAGQLWGGVPEEQAHASLRSALWRLHRLAPGLLDTSGGALTVAPGVHVDVRELCAWAARVRDPRSRVEDLRLPPPELHGDLLPGWGDEWVLVERERLRQLRLYGLETLAARLAHAGRPGDAVEAASLAVRAEPLRESAYRVLVRIHLAEGDVAAAVRSYRQFRSRVRDQLGLDPTDRLTRLVAHLDEGRRVAS</sequence>
<keyword evidence="3" id="KW-1185">Reference proteome</keyword>
<dbReference type="RefSeq" id="WP_091438468.1">
    <property type="nucleotide sequence ID" value="NZ_FOIE01000001.1"/>
</dbReference>
<accession>A0A1H9Z9U0</accession>
<dbReference type="Pfam" id="PF03704">
    <property type="entry name" value="BTAD"/>
    <property type="match status" value="1"/>
</dbReference>
<proteinExistence type="predicted"/>
<evidence type="ECO:0000313" key="2">
    <source>
        <dbReference type="EMBL" id="SES78108.1"/>
    </source>
</evidence>
<dbReference type="Proteomes" id="UP000198507">
    <property type="component" value="Unassembled WGS sequence"/>
</dbReference>